<dbReference type="Proteomes" id="UP000662637">
    <property type="component" value="Unassembled WGS sequence"/>
</dbReference>
<reference evidence="2" key="1">
    <citation type="submission" date="2020-08" db="EMBL/GenBank/DDBJ databases">
        <authorList>
            <person name="Shumante A."/>
            <person name="Zimin A.V."/>
            <person name="Puiu D."/>
            <person name="Salzberg S.L."/>
        </authorList>
    </citation>
    <scope>NUCLEOTIDE SEQUENCE</scope>
    <source>
        <strain evidence="2">WC2-LM</strain>
        <tissue evidence="2">Liver</tissue>
    </source>
</reference>
<protein>
    <submittedName>
        <fullName evidence="2">Uncharacterized protein</fullName>
    </submittedName>
</protein>
<gene>
    <name evidence="2" type="ORF">GHT09_002542</name>
</gene>
<name>A0A834R1D0_MARMO</name>
<comment type="caution">
    <text evidence="2">The sequence shown here is derived from an EMBL/GenBank/DDBJ whole genome shotgun (WGS) entry which is preliminary data.</text>
</comment>
<proteinExistence type="predicted"/>
<dbReference type="AlphaFoldDB" id="A0A834R1D0"/>
<sequence length="237" mass="24619">MMEMVIVEWALGRCVEVEDQRRPGPGDLQGPITQSSHGPVSGKQNPAGSSAPTTVGQALGTLAGAAAEAVARVCLNVKVSARSPSLWVSVSLPQSLGSEITRARRCRWAWEIRPLFTVNKRFVAAQRGARLSRPWTLSHMARVTSLGCAGSADVGGPGCGRLLAVGRALGACLCVICGQTVVLLCLNVSIRERGGHPRSEQLGAAGLPSGHRAVTLYPSAGLCDRPGLSLAASRAAP</sequence>
<organism evidence="2 3">
    <name type="scientific">Marmota monax</name>
    <name type="common">Woodchuck</name>
    <dbReference type="NCBI Taxonomy" id="9995"/>
    <lineage>
        <taxon>Eukaryota</taxon>
        <taxon>Metazoa</taxon>
        <taxon>Chordata</taxon>
        <taxon>Craniata</taxon>
        <taxon>Vertebrata</taxon>
        <taxon>Euteleostomi</taxon>
        <taxon>Mammalia</taxon>
        <taxon>Eutheria</taxon>
        <taxon>Euarchontoglires</taxon>
        <taxon>Glires</taxon>
        <taxon>Rodentia</taxon>
        <taxon>Sciuromorpha</taxon>
        <taxon>Sciuridae</taxon>
        <taxon>Xerinae</taxon>
        <taxon>Marmotini</taxon>
        <taxon>Marmota</taxon>
    </lineage>
</organism>
<accession>A0A834R1D0</accession>
<evidence type="ECO:0000256" key="1">
    <source>
        <dbReference type="SAM" id="MobiDB-lite"/>
    </source>
</evidence>
<evidence type="ECO:0000313" key="2">
    <source>
        <dbReference type="EMBL" id="KAF7485783.1"/>
    </source>
</evidence>
<dbReference type="EMBL" id="WJEC01000100">
    <property type="protein sequence ID" value="KAF7485783.1"/>
    <property type="molecule type" value="Genomic_DNA"/>
</dbReference>
<feature type="region of interest" description="Disordered" evidence="1">
    <location>
        <begin position="20"/>
        <end position="53"/>
    </location>
</feature>
<feature type="compositionally biased region" description="Polar residues" evidence="1">
    <location>
        <begin position="31"/>
        <end position="52"/>
    </location>
</feature>
<evidence type="ECO:0000313" key="3">
    <source>
        <dbReference type="Proteomes" id="UP000662637"/>
    </source>
</evidence>